<evidence type="ECO:0000313" key="2">
    <source>
        <dbReference type="EMBL" id="MBB1059229.1"/>
    </source>
</evidence>
<proteinExistence type="predicted"/>
<protein>
    <submittedName>
        <fullName evidence="2">TPM domain-containing protein</fullName>
    </submittedName>
</protein>
<keyword evidence="3" id="KW-1185">Reference proteome</keyword>
<evidence type="ECO:0000313" key="3">
    <source>
        <dbReference type="Proteomes" id="UP000523196"/>
    </source>
</evidence>
<comment type="caution">
    <text evidence="2">The sequence shown here is derived from an EMBL/GenBank/DDBJ whole genome shotgun (WGS) entry which is preliminary data.</text>
</comment>
<dbReference type="Pfam" id="PF04536">
    <property type="entry name" value="TPM_phosphatase"/>
    <property type="match status" value="1"/>
</dbReference>
<sequence>MERLKRLVRHLFAADARHLFPAASLSRITQAVVDGERRHHGEICFAVESALSAAAAWSGADARSRAHEVFARLRVWDTAGNNGVLLYLLLAEHRIEIVADRGYDGRVSEAQWRGVCEAVEARMRAGEPEMAVVAGIEAMSDLVAMHFPRAADAADANELPDDPHLL</sequence>
<accession>A0A7W3TJF8</accession>
<name>A0A7W3TJF8_9GAMM</name>
<dbReference type="InterPro" id="IPR007621">
    <property type="entry name" value="TPM_dom"/>
</dbReference>
<dbReference type="EMBL" id="JACHTF010000001">
    <property type="protein sequence ID" value="MBB1059229.1"/>
    <property type="molecule type" value="Genomic_DNA"/>
</dbReference>
<dbReference type="AlphaFoldDB" id="A0A7W3TJF8"/>
<reference evidence="2 3" key="1">
    <citation type="submission" date="2020-08" db="EMBL/GenBank/DDBJ databases">
        <authorList>
            <person name="Xu S."/>
            <person name="Li A."/>
        </authorList>
    </citation>
    <scope>NUCLEOTIDE SEQUENCE [LARGE SCALE GENOMIC DNA]</scope>
    <source>
        <strain evidence="2 3">119BY6-57</strain>
    </source>
</reference>
<evidence type="ECO:0000259" key="1">
    <source>
        <dbReference type="Pfam" id="PF04536"/>
    </source>
</evidence>
<dbReference type="PANTHER" id="PTHR30373">
    <property type="entry name" value="UPF0603 PROTEIN YGCG"/>
    <property type="match status" value="1"/>
</dbReference>
<dbReference type="RefSeq" id="WP_182684865.1">
    <property type="nucleotide sequence ID" value="NZ_JACHTF010000001.1"/>
</dbReference>
<feature type="domain" description="TPM" evidence="1">
    <location>
        <begin position="15"/>
        <end position="141"/>
    </location>
</feature>
<dbReference type="Gene3D" id="3.10.310.50">
    <property type="match status" value="1"/>
</dbReference>
<dbReference type="PANTHER" id="PTHR30373:SF8">
    <property type="entry name" value="BLL7265 PROTEIN"/>
    <property type="match status" value="1"/>
</dbReference>
<dbReference type="Proteomes" id="UP000523196">
    <property type="component" value="Unassembled WGS sequence"/>
</dbReference>
<organism evidence="2 3">
    <name type="scientific">Marilutibacter spongiae</name>
    <dbReference type="NCBI Taxonomy" id="2025720"/>
    <lineage>
        <taxon>Bacteria</taxon>
        <taxon>Pseudomonadati</taxon>
        <taxon>Pseudomonadota</taxon>
        <taxon>Gammaproteobacteria</taxon>
        <taxon>Lysobacterales</taxon>
        <taxon>Lysobacteraceae</taxon>
        <taxon>Marilutibacter</taxon>
    </lineage>
</organism>
<gene>
    <name evidence="2" type="ORF">H4F98_01425</name>
</gene>